<dbReference type="Proteomes" id="UP000434957">
    <property type="component" value="Unassembled WGS sequence"/>
</dbReference>
<protein>
    <recommendedName>
        <fullName evidence="6">Secreted protein</fullName>
    </recommendedName>
</protein>
<feature type="chain" id="PRO_5036166971" description="Secreted protein" evidence="1">
    <location>
        <begin position="27"/>
        <end position="95"/>
    </location>
</feature>
<accession>A0A6A4AJ59</accession>
<evidence type="ECO:0000256" key="1">
    <source>
        <dbReference type="SAM" id="SignalP"/>
    </source>
</evidence>
<feature type="signal peptide" evidence="1">
    <location>
        <begin position="1"/>
        <end position="26"/>
    </location>
</feature>
<dbReference type="Proteomes" id="UP000429607">
    <property type="component" value="Unassembled WGS sequence"/>
</dbReference>
<sequence length="95" mass="9963">MFSTSVSTTTCSLCACRLGLTLMGTASPVCISCSTPNVVMGGQPLRGSIVVGWLRSSCNNSWRSSSAISPIDRSASLMRGSTRAFSTSLIHRSTL</sequence>
<dbReference type="EMBL" id="QXFV01013882">
    <property type="protein sequence ID" value="KAE8950560.1"/>
    <property type="molecule type" value="Genomic_DNA"/>
</dbReference>
<gene>
    <name evidence="2" type="ORF">PR001_g34109</name>
    <name evidence="3" type="ORF">PR003_g35184</name>
</gene>
<dbReference type="AlphaFoldDB" id="A0A6A4AJ59"/>
<evidence type="ECO:0000313" key="5">
    <source>
        <dbReference type="Proteomes" id="UP000434957"/>
    </source>
</evidence>
<evidence type="ECO:0008006" key="6">
    <source>
        <dbReference type="Google" id="ProtNLM"/>
    </source>
</evidence>
<evidence type="ECO:0000313" key="4">
    <source>
        <dbReference type="Proteomes" id="UP000429607"/>
    </source>
</evidence>
<keyword evidence="5" id="KW-1185">Reference proteome</keyword>
<comment type="caution">
    <text evidence="3">The sequence shown here is derived from an EMBL/GenBank/DDBJ whole genome shotgun (WGS) entry which is preliminary data.</text>
</comment>
<proteinExistence type="predicted"/>
<feature type="non-terminal residue" evidence="3">
    <location>
        <position position="95"/>
    </location>
</feature>
<evidence type="ECO:0000313" key="2">
    <source>
        <dbReference type="EMBL" id="KAE8950560.1"/>
    </source>
</evidence>
<keyword evidence="1" id="KW-0732">Signal</keyword>
<organism evidence="3 5">
    <name type="scientific">Phytophthora rubi</name>
    <dbReference type="NCBI Taxonomy" id="129364"/>
    <lineage>
        <taxon>Eukaryota</taxon>
        <taxon>Sar</taxon>
        <taxon>Stramenopiles</taxon>
        <taxon>Oomycota</taxon>
        <taxon>Peronosporomycetes</taxon>
        <taxon>Peronosporales</taxon>
        <taxon>Peronosporaceae</taxon>
        <taxon>Phytophthora</taxon>
    </lineage>
</organism>
<evidence type="ECO:0000313" key="3">
    <source>
        <dbReference type="EMBL" id="KAE9258172.1"/>
    </source>
</evidence>
<name>A0A6A4AJ59_9STRA</name>
<reference evidence="3 5" key="1">
    <citation type="submission" date="2018-08" db="EMBL/GenBank/DDBJ databases">
        <title>Genomic investigation of the strawberry pathogen Phytophthora fragariae indicates pathogenicity is determined by transcriptional variation in three key races.</title>
        <authorList>
            <person name="Adams T.M."/>
            <person name="Armitage A.D."/>
            <person name="Sobczyk M.K."/>
            <person name="Bates H.J."/>
            <person name="Dunwell J.M."/>
            <person name="Nellist C.F."/>
            <person name="Harrison R.J."/>
        </authorList>
    </citation>
    <scope>NUCLEOTIDE SEQUENCE [LARGE SCALE GENOMIC DNA]</scope>
    <source>
        <strain evidence="2 4">SCRP249</strain>
        <strain evidence="3 5">SCRP333</strain>
    </source>
</reference>
<dbReference type="EMBL" id="QXFT01013533">
    <property type="protein sequence ID" value="KAE9258172.1"/>
    <property type="molecule type" value="Genomic_DNA"/>
</dbReference>